<evidence type="ECO:0000256" key="1">
    <source>
        <dbReference type="SAM" id="MobiDB-lite"/>
    </source>
</evidence>
<reference evidence="3" key="1">
    <citation type="submission" date="2020-11" db="EMBL/GenBank/DDBJ databases">
        <title>Bacterial whole genome sequence for Panacibacter sp. DH6.</title>
        <authorList>
            <person name="Le V."/>
            <person name="Ko S."/>
            <person name="Ahn C.-Y."/>
            <person name="Oh H.-M."/>
        </authorList>
    </citation>
    <scope>NUCLEOTIDE SEQUENCE</scope>
    <source>
        <strain evidence="3">DH6</strain>
    </source>
</reference>
<feature type="compositionally biased region" description="Low complexity" evidence="1">
    <location>
        <begin position="34"/>
        <end position="43"/>
    </location>
</feature>
<evidence type="ECO:0000256" key="2">
    <source>
        <dbReference type="SAM" id="SignalP"/>
    </source>
</evidence>
<dbReference type="AlphaFoldDB" id="A0A931E282"/>
<evidence type="ECO:0008006" key="5">
    <source>
        <dbReference type="Google" id="ProtNLM"/>
    </source>
</evidence>
<sequence length="63" mass="6480">MKKIISTLLVASAIVGFTACGEPKPATDSSPEGTSMDSSSTTTPMQGDTTSTPMQPQTDTTQN</sequence>
<accession>A0A931E282</accession>
<dbReference type="Proteomes" id="UP000628448">
    <property type="component" value="Unassembled WGS sequence"/>
</dbReference>
<comment type="caution">
    <text evidence="3">The sequence shown here is derived from an EMBL/GenBank/DDBJ whole genome shotgun (WGS) entry which is preliminary data.</text>
</comment>
<keyword evidence="4" id="KW-1185">Reference proteome</keyword>
<dbReference type="RefSeq" id="WP_196990233.1">
    <property type="nucleotide sequence ID" value="NZ_JADWYR010000001.1"/>
</dbReference>
<evidence type="ECO:0000313" key="3">
    <source>
        <dbReference type="EMBL" id="MBG9376215.1"/>
    </source>
</evidence>
<protein>
    <recommendedName>
        <fullName evidence="5">Coproporphyrinogen III oxidase</fullName>
    </recommendedName>
</protein>
<keyword evidence="2" id="KW-0732">Signal</keyword>
<feature type="region of interest" description="Disordered" evidence="1">
    <location>
        <begin position="19"/>
        <end position="63"/>
    </location>
</feature>
<proteinExistence type="predicted"/>
<gene>
    <name evidence="3" type="ORF">I5907_08210</name>
</gene>
<feature type="compositionally biased region" description="Polar residues" evidence="1">
    <location>
        <begin position="44"/>
        <end position="63"/>
    </location>
</feature>
<organism evidence="3 4">
    <name type="scientific">Panacibacter microcysteis</name>
    <dbReference type="NCBI Taxonomy" id="2793269"/>
    <lineage>
        <taxon>Bacteria</taxon>
        <taxon>Pseudomonadati</taxon>
        <taxon>Bacteroidota</taxon>
        <taxon>Chitinophagia</taxon>
        <taxon>Chitinophagales</taxon>
        <taxon>Chitinophagaceae</taxon>
        <taxon>Panacibacter</taxon>
    </lineage>
</organism>
<feature type="signal peptide" evidence="2">
    <location>
        <begin position="1"/>
        <end position="21"/>
    </location>
</feature>
<feature type="chain" id="PRO_5038139438" description="Coproporphyrinogen III oxidase" evidence="2">
    <location>
        <begin position="22"/>
        <end position="63"/>
    </location>
</feature>
<dbReference type="EMBL" id="JADWYR010000001">
    <property type="protein sequence ID" value="MBG9376215.1"/>
    <property type="molecule type" value="Genomic_DNA"/>
</dbReference>
<name>A0A931E282_9BACT</name>
<dbReference type="PROSITE" id="PS51257">
    <property type="entry name" value="PROKAR_LIPOPROTEIN"/>
    <property type="match status" value="1"/>
</dbReference>
<evidence type="ECO:0000313" key="4">
    <source>
        <dbReference type="Proteomes" id="UP000628448"/>
    </source>
</evidence>